<dbReference type="Pfam" id="PF10358">
    <property type="entry name" value="NT-C2"/>
    <property type="match status" value="1"/>
</dbReference>
<name>A0AAD5QB47_PYTIN</name>
<protein>
    <recommendedName>
        <fullName evidence="2">C2 NT-type domain-containing protein</fullName>
    </recommendedName>
</protein>
<dbReference type="InterPro" id="IPR039931">
    <property type="entry name" value="EEIG1/2-like"/>
</dbReference>
<proteinExistence type="predicted"/>
<feature type="region of interest" description="Disordered" evidence="1">
    <location>
        <begin position="165"/>
        <end position="200"/>
    </location>
</feature>
<sequence>MSRASASLPVADARRVVFDVRVVVHGCSNVPHQPNARVFCKWKLLAPHGGATAGVIPPADVTRSNLVLWDAVLDLSGLTMKLNKATQTVRPCVLRLSVRQESRASMKGYVRLGVVHVDVGEFAGQPVGERTFLLEKSRLNSTLSVTVQAAQIGGDVMFRRRSTVTTATPSLDSGAESSGSPRCRGRSLPTTIGQSFMSSRGSSSSVFQVVDDILRISEGTRTSRHSTQSDAALP</sequence>
<evidence type="ECO:0000256" key="1">
    <source>
        <dbReference type="SAM" id="MobiDB-lite"/>
    </source>
</evidence>
<evidence type="ECO:0000259" key="2">
    <source>
        <dbReference type="PROSITE" id="PS51840"/>
    </source>
</evidence>
<dbReference type="InterPro" id="IPR019448">
    <property type="entry name" value="NT-C2"/>
</dbReference>
<evidence type="ECO:0000313" key="3">
    <source>
        <dbReference type="EMBL" id="KAJ0410427.1"/>
    </source>
</evidence>
<organism evidence="3 4">
    <name type="scientific">Pythium insidiosum</name>
    <name type="common">Pythiosis disease agent</name>
    <dbReference type="NCBI Taxonomy" id="114742"/>
    <lineage>
        <taxon>Eukaryota</taxon>
        <taxon>Sar</taxon>
        <taxon>Stramenopiles</taxon>
        <taxon>Oomycota</taxon>
        <taxon>Peronosporomycetes</taxon>
        <taxon>Pythiales</taxon>
        <taxon>Pythiaceae</taxon>
        <taxon>Pythium</taxon>
    </lineage>
</organism>
<dbReference type="PROSITE" id="PS51840">
    <property type="entry name" value="C2_NT"/>
    <property type="match status" value="1"/>
</dbReference>
<evidence type="ECO:0000313" key="4">
    <source>
        <dbReference type="Proteomes" id="UP001209570"/>
    </source>
</evidence>
<comment type="caution">
    <text evidence="3">The sequence shown here is derived from an EMBL/GenBank/DDBJ whole genome shotgun (WGS) entry which is preliminary data.</text>
</comment>
<dbReference type="Proteomes" id="UP001209570">
    <property type="component" value="Unassembled WGS sequence"/>
</dbReference>
<keyword evidence="4" id="KW-1185">Reference proteome</keyword>
<dbReference type="PANTHER" id="PTHR21456">
    <property type="entry name" value="FAMILY WITH SEQUENCE SIMILARITY 102"/>
    <property type="match status" value="1"/>
</dbReference>
<dbReference type="EMBL" id="JAKCXM010000001">
    <property type="protein sequence ID" value="KAJ0410427.1"/>
    <property type="molecule type" value="Genomic_DNA"/>
</dbReference>
<feature type="compositionally biased region" description="Polar residues" evidence="1">
    <location>
        <begin position="165"/>
        <end position="180"/>
    </location>
</feature>
<accession>A0AAD5QB47</accession>
<dbReference type="AlphaFoldDB" id="A0AAD5QB47"/>
<dbReference type="PANTHER" id="PTHR21456:SF1">
    <property type="entry name" value="C2 NT-TYPE DOMAIN-CONTAINING PROTEIN"/>
    <property type="match status" value="1"/>
</dbReference>
<feature type="domain" description="C2 NT-type" evidence="2">
    <location>
        <begin position="8"/>
        <end position="151"/>
    </location>
</feature>
<reference evidence="3" key="1">
    <citation type="submission" date="2021-12" db="EMBL/GenBank/DDBJ databases">
        <title>Prjna785345.</title>
        <authorList>
            <person name="Rujirawat T."/>
            <person name="Krajaejun T."/>
        </authorList>
    </citation>
    <scope>NUCLEOTIDE SEQUENCE</scope>
    <source>
        <strain evidence="3">Pi057C3</strain>
    </source>
</reference>
<gene>
    <name evidence="3" type="ORF">P43SY_002759</name>
</gene>